<dbReference type="EMBL" id="LSRX01000266">
    <property type="protein sequence ID" value="OLQ02323.1"/>
    <property type="molecule type" value="Genomic_DNA"/>
</dbReference>
<protein>
    <submittedName>
        <fullName evidence="2">Uncharacterized protein</fullName>
    </submittedName>
</protein>
<dbReference type="Proteomes" id="UP000186817">
    <property type="component" value="Unassembled WGS sequence"/>
</dbReference>
<feature type="region of interest" description="Disordered" evidence="1">
    <location>
        <begin position="100"/>
        <end position="131"/>
    </location>
</feature>
<evidence type="ECO:0000313" key="3">
    <source>
        <dbReference type="Proteomes" id="UP000186817"/>
    </source>
</evidence>
<evidence type="ECO:0000256" key="1">
    <source>
        <dbReference type="SAM" id="MobiDB-lite"/>
    </source>
</evidence>
<keyword evidence="3" id="KW-1185">Reference proteome</keyword>
<dbReference type="AlphaFoldDB" id="A0A1Q9E4J4"/>
<feature type="region of interest" description="Disordered" evidence="1">
    <location>
        <begin position="424"/>
        <end position="450"/>
    </location>
</feature>
<feature type="compositionally biased region" description="Polar residues" evidence="1">
    <location>
        <begin position="108"/>
        <end position="117"/>
    </location>
</feature>
<accession>A0A1Q9E4J4</accession>
<proteinExistence type="predicted"/>
<name>A0A1Q9E4J4_SYMMI</name>
<feature type="region of interest" description="Disordered" evidence="1">
    <location>
        <begin position="346"/>
        <end position="367"/>
    </location>
</feature>
<sequence length="450" mass="48671">MSERTSVLLGKGDPSPWETELRHVCEDTAKTLLWVSGQETELKDRTHKIESMLTGMVDMVTDVGTALERHSESMAVRLKVLNDVQGGLDRVLATLAARSPMPAPQQPPHFTQPSSFGRQRVPPAPTHTPTIVEDLSGQQPMVHTTTAQPSNAPPVLVTNLDALTQDIRLEPIESEAMRILDLDRPPCDDALVACDAVSSDVAMRESEAPNLGFDDAAIEASKAAVAPRMGASLTAASTAAATASATGNDGFLVAVPQVPEEYKGRRMEEQRKESRDPGYPASREELHGRKAIFATTTSSAYLSIEELCKWMLTREPMEETWPDFETSCRSWRKEFCARHVLCKSPRRRRREDKGSSTPTARVHPSLAGLKPLDNAQSAAAAAAAVAAAASAAAFLSARRYRVLQLPCDISPSSSFVKSMAGFGNVLDTESPEPDTELDGDPLSSGDEELL</sequence>
<feature type="region of interest" description="Disordered" evidence="1">
    <location>
        <begin position="262"/>
        <end position="284"/>
    </location>
</feature>
<dbReference type="OrthoDB" id="411792at2759"/>
<gene>
    <name evidence="2" type="ORF">AK812_SmicGene14844</name>
</gene>
<comment type="caution">
    <text evidence="2">The sequence shown here is derived from an EMBL/GenBank/DDBJ whole genome shotgun (WGS) entry which is preliminary data.</text>
</comment>
<reference evidence="2 3" key="1">
    <citation type="submission" date="2016-02" db="EMBL/GenBank/DDBJ databases">
        <title>Genome analysis of coral dinoflagellate symbionts highlights evolutionary adaptations to a symbiotic lifestyle.</title>
        <authorList>
            <person name="Aranda M."/>
            <person name="Li Y."/>
            <person name="Liew Y.J."/>
            <person name="Baumgarten S."/>
            <person name="Simakov O."/>
            <person name="Wilson M."/>
            <person name="Piel J."/>
            <person name="Ashoor H."/>
            <person name="Bougouffa S."/>
            <person name="Bajic V.B."/>
            <person name="Ryu T."/>
            <person name="Ravasi T."/>
            <person name="Bayer T."/>
            <person name="Micklem G."/>
            <person name="Kim H."/>
            <person name="Bhak J."/>
            <person name="Lajeunesse T.C."/>
            <person name="Voolstra C.R."/>
        </authorList>
    </citation>
    <scope>NUCLEOTIDE SEQUENCE [LARGE SCALE GENOMIC DNA]</scope>
    <source>
        <strain evidence="2 3">CCMP2467</strain>
    </source>
</reference>
<organism evidence="2 3">
    <name type="scientific">Symbiodinium microadriaticum</name>
    <name type="common">Dinoflagellate</name>
    <name type="synonym">Zooxanthella microadriatica</name>
    <dbReference type="NCBI Taxonomy" id="2951"/>
    <lineage>
        <taxon>Eukaryota</taxon>
        <taxon>Sar</taxon>
        <taxon>Alveolata</taxon>
        <taxon>Dinophyceae</taxon>
        <taxon>Suessiales</taxon>
        <taxon>Symbiodiniaceae</taxon>
        <taxon>Symbiodinium</taxon>
    </lineage>
</organism>
<evidence type="ECO:0000313" key="2">
    <source>
        <dbReference type="EMBL" id="OLQ02323.1"/>
    </source>
</evidence>
<feature type="compositionally biased region" description="Acidic residues" evidence="1">
    <location>
        <begin position="429"/>
        <end position="450"/>
    </location>
</feature>